<keyword evidence="4" id="KW-1185">Reference proteome</keyword>
<dbReference type="SMART" id="SM00912">
    <property type="entry name" value="Haemagg_act"/>
    <property type="match status" value="1"/>
</dbReference>
<dbReference type="InterPro" id="IPR011050">
    <property type="entry name" value="Pectin_lyase_fold/virulence"/>
</dbReference>
<dbReference type="NCBIfam" id="TIGR01901">
    <property type="entry name" value="adhes_NPXG"/>
    <property type="match status" value="1"/>
</dbReference>
<dbReference type="Pfam" id="PF05860">
    <property type="entry name" value="TPS"/>
    <property type="match status" value="1"/>
</dbReference>
<evidence type="ECO:0000313" key="4">
    <source>
        <dbReference type="Proteomes" id="UP000053372"/>
    </source>
</evidence>
<accession>A0A0V7ZJ18</accession>
<dbReference type="Proteomes" id="UP000053372">
    <property type="component" value="Unassembled WGS sequence"/>
</dbReference>
<dbReference type="SUPFAM" id="SSF51126">
    <property type="entry name" value="Pectin lyase-like"/>
    <property type="match status" value="3"/>
</dbReference>
<dbReference type="InterPro" id="IPR012334">
    <property type="entry name" value="Pectin_lyas_fold"/>
</dbReference>
<dbReference type="OrthoDB" id="474851at2"/>
<name>A0A0V7ZJ18_9CYAN</name>
<protein>
    <recommendedName>
        <fullName evidence="1">Filamentous haemagglutinin FhaB/tRNA nuclease CdiA-like TPS domain-containing protein</fullName>
    </recommendedName>
</protein>
<sequence>MNNVYFSLSQLEIRKKNKNLYLILCLVFCSLFGNTPKVSAQSTQIQIIPDTTLPINSVVSPDTSGNLIEITGGTAAGNNLFHSFQQFSVLDGQTAFFNNGSSIGSIFSRVTGSSVSNIEGIIRANGTANLFFINPKGIIFGPNATLEIGGSFLGSTAESIKFSDGNFYSAVDPQAPPLLNINIPVGLQYGTEPGNIIVEGTGNSTGFADPSNNDYSLVKNFRPSGLQVDQGKNLALIGGNIALDGGNLTAAEGHIELGSVKQGLVGLNTSSEIWTFDYQGVAGFTDIALANAASVEVSGNSSGTVNVRGQNISLTDASAILSNTSGNGTGGSITLNGADSVRITGVSQNQIPFVSYVSTDTTAGSTGAGADLNIDTNYLLVAGGAQVASAIFGSGKGGNLSVNAERVELIAGSRVAGSSGLFAPIVPGATGDGGNINVDTDSLLIAGGAQAFTLSFSNGKAGDFNIKAQDIELNGTSPNGTPSGLFNNTFAGGDGGNLSINTDTLKVIDGADIGSTVGGLGNAGNIDIKANNIELSSVDSLTDPSQISASVQSSATGTAGDINIETNSLKLSGGTQINSSVLGTGQGGNLAIKASEINLTGYSAVANRSTGLFATVIPGATGNSGNLAITTDNLQVSDGAQIAVSTGGSGSAGNLTVTASNSVELSGNAIQAGGGSSGLFSSAVLGNGNGGNINLTTDRLTVKDGATISASNFLSGSNADILAGTGTGKAGNININAPTIELDGVDTDTPASITASTFAGGGGNIFLNSNTITAQNGAQVTAETLGEGAGGAIEVFTNNLNLTSGATFSSSTVAAGDAGIISVNSNLLDISAQGKITTSSTGTGQAGNINLNSDRIQTDGGFITATSEQTGGGDINIFSNEILLRNNSLISTSVLDSNGGGGNIFIDNSNFILALNNSDIRANAVFGPGGNIDITTELIFTDLTSDIDASSQFGLDGVVEIKSPESEKDLGTGILPEDITDPSGLITAACPSSGENIFAVTGNGGIPNSPYQSHSLSSNWHDLRPATQQTTKVNTAKVAPSRKPIKEATATIINSDGELELVALSPLSTHNWIKSSCRG</sequence>
<dbReference type="EMBL" id="LMTZ01000119">
    <property type="protein sequence ID" value="KST64581.1"/>
    <property type="molecule type" value="Genomic_DNA"/>
</dbReference>
<dbReference type="AlphaFoldDB" id="A0A0V7ZJ18"/>
<gene>
    <name evidence="2" type="ORF">BC008_13370</name>
    <name evidence="3" type="ORF">BC008_18310</name>
</gene>
<organism evidence="3 4">
    <name type="scientific">Mastigocoleus testarum BC008</name>
    <dbReference type="NCBI Taxonomy" id="371196"/>
    <lineage>
        <taxon>Bacteria</taxon>
        <taxon>Bacillati</taxon>
        <taxon>Cyanobacteriota</taxon>
        <taxon>Cyanophyceae</taxon>
        <taxon>Nostocales</taxon>
        <taxon>Hapalosiphonaceae</taxon>
        <taxon>Mastigocoleus</taxon>
    </lineage>
</organism>
<dbReference type="InterPro" id="IPR008638">
    <property type="entry name" value="FhaB/CdiA-like_TPS"/>
</dbReference>
<proteinExistence type="predicted"/>
<dbReference type="EMBL" id="LMTZ01000138">
    <property type="protein sequence ID" value="KST63449.1"/>
    <property type="molecule type" value="Genomic_DNA"/>
</dbReference>
<comment type="caution">
    <text evidence="3">The sequence shown here is derived from an EMBL/GenBank/DDBJ whole genome shotgun (WGS) entry which is preliminary data.</text>
</comment>
<evidence type="ECO:0000313" key="2">
    <source>
        <dbReference type="EMBL" id="KST63449.1"/>
    </source>
</evidence>
<feature type="domain" description="Filamentous haemagglutinin FhaB/tRNA nuclease CdiA-like TPS" evidence="1">
    <location>
        <begin position="50"/>
        <end position="163"/>
    </location>
</feature>
<dbReference type="RefSeq" id="WP_027845302.1">
    <property type="nucleotide sequence ID" value="NZ_LMTZ01000119.1"/>
</dbReference>
<reference evidence="3 4" key="1">
    <citation type="journal article" date="2015" name="Genome Announc.">
        <title>Draft Genome of the Euendolithic (true boring) Cyanobacterium Mastigocoleus testarum strain BC008.</title>
        <authorList>
            <person name="Guida B.S."/>
            <person name="Garcia-Pichel F."/>
        </authorList>
    </citation>
    <scope>NUCLEOTIDE SEQUENCE [LARGE SCALE GENOMIC DNA]</scope>
    <source>
        <strain evidence="3 4">BC008</strain>
    </source>
</reference>
<dbReference type="Gene3D" id="2.160.20.10">
    <property type="entry name" value="Single-stranded right-handed beta-helix, Pectin lyase-like"/>
    <property type="match status" value="4"/>
</dbReference>
<evidence type="ECO:0000313" key="3">
    <source>
        <dbReference type="EMBL" id="KST64581.1"/>
    </source>
</evidence>
<evidence type="ECO:0000259" key="1">
    <source>
        <dbReference type="SMART" id="SM00912"/>
    </source>
</evidence>